<proteinExistence type="predicted"/>
<comment type="caution">
    <text evidence="1">The sequence shown here is derived from an EMBL/GenBank/DDBJ whole genome shotgun (WGS) entry which is preliminary data.</text>
</comment>
<evidence type="ECO:0000313" key="2">
    <source>
        <dbReference type="Proteomes" id="UP000652761"/>
    </source>
</evidence>
<protein>
    <submittedName>
        <fullName evidence="1">Uncharacterized protein</fullName>
    </submittedName>
</protein>
<dbReference type="AlphaFoldDB" id="A0A843UKR0"/>
<evidence type="ECO:0000313" key="1">
    <source>
        <dbReference type="EMBL" id="MQL86762.1"/>
    </source>
</evidence>
<accession>A0A843UKR0</accession>
<name>A0A843UKR0_COLES</name>
<organism evidence="1 2">
    <name type="scientific">Colocasia esculenta</name>
    <name type="common">Wild taro</name>
    <name type="synonym">Arum esculentum</name>
    <dbReference type="NCBI Taxonomy" id="4460"/>
    <lineage>
        <taxon>Eukaryota</taxon>
        <taxon>Viridiplantae</taxon>
        <taxon>Streptophyta</taxon>
        <taxon>Embryophyta</taxon>
        <taxon>Tracheophyta</taxon>
        <taxon>Spermatophyta</taxon>
        <taxon>Magnoliopsida</taxon>
        <taxon>Liliopsida</taxon>
        <taxon>Araceae</taxon>
        <taxon>Aroideae</taxon>
        <taxon>Colocasieae</taxon>
        <taxon>Colocasia</taxon>
    </lineage>
</organism>
<feature type="non-terminal residue" evidence="1">
    <location>
        <position position="1"/>
    </location>
</feature>
<keyword evidence="2" id="KW-1185">Reference proteome</keyword>
<dbReference type="Proteomes" id="UP000652761">
    <property type="component" value="Unassembled WGS sequence"/>
</dbReference>
<sequence length="165" mass="18333">VLKSKRTRQNTTQRHLTFLLTESRSSVGGGFYRKSCDLASGPAGGTWDRQNDNRGVEEFLVVGELHRHVLKTVTVSTPTADIHAGWVLTWGTLGFDLMDSLGGGGGCLPRSLPRHRLLFPSDIHKKRLEMVIFVGRCLSAHRWCFSTPEAELVSSRMCSLLLLLD</sequence>
<dbReference type="EMBL" id="NMUH01000925">
    <property type="protein sequence ID" value="MQL86762.1"/>
    <property type="molecule type" value="Genomic_DNA"/>
</dbReference>
<gene>
    <name evidence="1" type="ORF">Taro_019306</name>
</gene>
<reference evidence="1" key="1">
    <citation type="submission" date="2017-07" db="EMBL/GenBank/DDBJ databases">
        <title>Taro Niue Genome Assembly and Annotation.</title>
        <authorList>
            <person name="Atibalentja N."/>
            <person name="Keating K."/>
            <person name="Fields C.J."/>
        </authorList>
    </citation>
    <scope>NUCLEOTIDE SEQUENCE</scope>
    <source>
        <strain evidence="1">Niue_2</strain>
        <tissue evidence="1">Leaf</tissue>
    </source>
</reference>